<dbReference type="Proteomes" id="UP000092583">
    <property type="component" value="Unassembled WGS sequence"/>
</dbReference>
<reference evidence="4" key="2">
    <citation type="submission" date="2013-12" db="EMBL/GenBank/DDBJ databases">
        <title>Evolution of pathogenesis and genome organization in the Tremellales.</title>
        <authorList>
            <person name="Cuomo C."/>
            <person name="Litvintseva A."/>
            <person name="Heitman J."/>
            <person name="Chen Y."/>
            <person name="Sun S."/>
            <person name="Springer D."/>
            <person name="Dromer F."/>
            <person name="Young S."/>
            <person name="Zeng Q."/>
            <person name="Chapman S."/>
            <person name="Gujja S."/>
            <person name="Saif S."/>
            <person name="Birren B."/>
        </authorList>
    </citation>
    <scope>NUCLEOTIDE SEQUENCE [LARGE SCALE GENOMIC DNA]</scope>
    <source>
        <strain evidence="4">CBS 10435</strain>
    </source>
</reference>
<evidence type="ECO:0000256" key="2">
    <source>
        <dbReference type="SAM" id="MobiDB-lite"/>
    </source>
</evidence>
<keyword evidence="4" id="KW-1185">Reference proteome</keyword>
<sequence length="268" mass="30400">MYTQTRSSRPSLAPSSTSSHRSRARTPLGDRQVGNTPTPPPEPALKGKAPIRENTTVLPEDDVKAKTAIRTERIVSAPVSTIPKQPRKSSSTARSTSGPVPLPVNPNVHRLRNENQTSAGLRSATPMIIEEDEEAVQSESGEKQSARSSVSQQNPPNDPPNERSAPPCIMSQLKKTEEYLHEPSIHLDWALYPPRERAKEREVILTDNEMIEELKRELRDLKLDMLRMSRGLRNEIRQATKPLLKELEENKEVMERQRREIERLRRGY</sequence>
<accession>A0A1B9J1B4</accession>
<keyword evidence="1" id="KW-0175">Coiled coil</keyword>
<feature type="compositionally biased region" description="Polar residues" evidence="2">
    <location>
        <begin position="146"/>
        <end position="155"/>
    </location>
</feature>
<feature type="coiled-coil region" evidence="1">
    <location>
        <begin position="204"/>
        <end position="267"/>
    </location>
</feature>
<evidence type="ECO:0000313" key="3">
    <source>
        <dbReference type="EMBL" id="OCF61587.1"/>
    </source>
</evidence>
<feature type="compositionally biased region" description="Basic and acidic residues" evidence="2">
    <location>
        <begin position="61"/>
        <end position="73"/>
    </location>
</feature>
<dbReference type="STRING" id="1331196.A0A1B9J1B4"/>
<proteinExistence type="predicted"/>
<feature type="region of interest" description="Disordered" evidence="2">
    <location>
        <begin position="1"/>
        <end position="167"/>
    </location>
</feature>
<protein>
    <submittedName>
        <fullName evidence="3">Uncharacterized protein</fullName>
    </submittedName>
</protein>
<evidence type="ECO:0000313" key="4">
    <source>
        <dbReference type="Proteomes" id="UP000092583"/>
    </source>
</evidence>
<dbReference type="OrthoDB" id="2565097at2759"/>
<dbReference type="AlphaFoldDB" id="A0A1B9J1B4"/>
<reference evidence="3 4" key="1">
    <citation type="submission" date="2013-07" db="EMBL/GenBank/DDBJ databases">
        <title>The Genome Sequence of Kwoniella mangroviensis CBS10435.</title>
        <authorList>
            <consortium name="The Broad Institute Genome Sequencing Platform"/>
            <person name="Cuomo C."/>
            <person name="Litvintseva A."/>
            <person name="Chen Y."/>
            <person name="Heitman J."/>
            <person name="Sun S."/>
            <person name="Springer D."/>
            <person name="Dromer F."/>
            <person name="Young S.K."/>
            <person name="Zeng Q."/>
            <person name="Gargeya S."/>
            <person name="Fitzgerald M."/>
            <person name="Abouelleil A."/>
            <person name="Alvarado L."/>
            <person name="Berlin A.M."/>
            <person name="Chapman S.B."/>
            <person name="Dewar J."/>
            <person name="Goldberg J."/>
            <person name="Griggs A."/>
            <person name="Gujja S."/>
            <person name="Hansen M."/>
            <person name="Howarth C."/>
            <person name="Imamovic A."/>
            <person name="Larimer J."/>
            <person name="McCowan C."/>
            <person name="Murphy C."/>
            <person name="Pearson M."/>
            <person name="Priest M."/>
            <person name="Roberts A."/>
            <person name="Saif S."/>
            <person name="Shea T."/>
            <person name="Sykes S."/>
            <person name="Wortman J."/>
            <person name="Nusbaum C."/>
            <person name="Birren B."/>
        </authorList>
    </citation>
    <scope>NUCLEOTIDE SEQUENCE [LARGE SCALE GENOMIC DNA]</scope>
    <source>
        <strain evidence="3 4">CBS 10435</strain>
    </source>
</reference>
<evidence type="ECO:0000256" key="1">
    <source>
        <dbReference type="SAM" id="Coils"/>
    </source>
</evidence>
<name>A0A1B9J1B4_9TREE</name>
<dbReference type="EMBL" id="KI669459">
    <property type="protein sequence ID" value="OCF61587.1"/>
    <property type="molecule type" value="Genomic_DNA"/>
</dbReference>
<feature type="compositionally biased region" description="Polar residues" evidence="2">
    <location>
        <begin position="78"/>
        <end position="98"/>
    </location>
</feature>
<organism evidence="3 4">
    <name type="scientific">Kwoniella mangroviensis CBS 10435</name>
    <dbReference type="NCBI Taxonomy" id="1331196"/>
    <lineage>
        <taxon>Eukaryota</taxon>
        <taxon>Fungi</taxon>
        <taxon>Dikarya</taxon>
        <taxon>Basidiomycota</taxon>
        <taxon>Agaricomycotina</taxon>
        <taxon>Tremellomycetes</taxon>
        <taxon>Tremellales</taxon>
        <taxon>Cryptococcaceae</taxon>
        <taxon>Kwoniella</taxon>
    </lineage>
</organism>
<feature type="compositionally biased region" description="Low complexity" evidence="2">
    <location>
        <begin position="1"/>
        <end position="19"/>
    </location>
</feature>
<gene>
    <name evidence="3" type="ORF">L486_01239</name>
</gene>